<dbReference type="GO" id="GO:0004497">
    <property type="term" value="F:monooxygenase activity"/>
    <property type="evidence" value="ECO:0007669"/>
    <property type="project" value="UniProtKB-KW"/>
</dbReference>
<dbReference type="SUPFAM" id="SSF48264">
    <property type="entry name" value="Cytochrome P450"/>
    <property type="match status" value="1"/>
</dbReference>
<keyword evidence="5 9" id="KW-0560">Oxidoreductase</keyword>
<dbReference type="GO" id="GO:0016705">
    <property type="term" value="F:oxidoreductase activity, acting on paired donors, with incorporation or reduction of molecular oxygen"/>
    <property type="evidence" value="ECO:0007669"/>
    <property type="project" value="InterPro"/>
</dbReference>
<dbReference type="PANTHER" id="PTHR24286:SF384">
    <property type="entry name" value="P450, PUTATIVE (EUROFUNG)-RELATED"/>
    <property type="match status" value="1"/>
</dbReference>
<evidence type="ECO:0000256" key="3">
    <source>
        <dbReference type="ARBA" id="ARBA00022617"/>
    </source>
</evidence>
<protein>
    <submittedName>
        <fullName evidence="11">Cytochrome p450</fullName>
    </submittedName>
</protein>
<comment type="similarity">
    <text evidence="2 9">Belongs to the cytochrome P450 family.</text>
</comment>
<keyword evidence="10" id="KW-0472">Membrane</keyword>
<dbReference type="GO" id="GO:0044550">
    <property type="term" value="P:secondary metabolite biosynthetic process"/>
    <property type="evidence" value="ECO:0007669"/>
    <property type="project" value="UniProtKB-ARBA"/>
</dbReference>
<dbReference type="PRINTS" id="PR00463">
    <property type="entry name" value="EP450I"/>
</dbReference>
<dbReference type="Proteomes" id="UP000554482">
    <property type="component" value="Unassembled WGS sequence"/>
</dbReference>
<dbReference type="GO" id="GO:0005506">
    <property type="term" value="F:iron ion binding"/>
    <property type="evidence" value="ECO:0007669"/>
    <property type="project" value="InterPro"/>
</dbReference>
<dbReference type="GO" id="GO:0016125">
    <property type="term" value="P:sterol metabolic process"/>
    <property type="evidence" value="ECO:0007669"/>
    <property type="project" value="TreeGrafter"/>
</dbReference>
<dbReference type="PANTHER" id="PTHR24286">
    <property type="entry name" value="CYTOCHROME P450 26"/>
    <property type="match status" value="1"/>
</dbReference>
<keyword evidence="10" id="KW-0812">Transmembrane</keyword>
<dbReference type="InterPro" id="IPR017972">
    <property type="entry name" value="Cyt_P450_CS"/>
</dbReference>
<evidence type="ECO:0000256" key="1">
    <source>
        <dbReference type="ARBA" id="ARBA00001971"/>
    </source>
</evidence>
<feature type="transmembrane region" description="Helical" evidence="10">
    <location>
        <begin position="6"/>
        <end position="25"/>
    </location>
</feature>
<organism evidence="11 12">
    <name type="scientific">Thalictrum thalictroides</name>
    <name type="common">Rue-anemone</name>
    <name type="synonym">Anemone thalictroides</name>
    <dbReference type="NCBI Taxonomy" id="46969"/>
    <lineage>
        <taxon>Eukaryota</taxon>
        <taxon>Viridiplantae</taxon>
        <taxon>Streptophyta</taxon>
        <taxon>Embryophyta</taxon>
        <taxon>Tracheophyta</taxon>
        <taxon>Spermatophyta</taxon>
        <taxon>Magnoliopsida</taxon>
        <taxon>Ranunculales</taxon>
        <taxon>Ranunculaceae</taxon>
        <taxon>Thalictroideae</taxon>
        <taxon>Thalictrum</taxon>
    </lineage>
</organism>
<evidence type="ECO:0000313" key="11">
    <source>
        <dbReference type="EMBL" id="KAF5199395.1"/>
    </source>
</evidence>
<keyword evidence="12" id="KW-1185">Reference proteome</keyword>
<evidence type="ECO:0000256" key="10">
    <source>
        <dbReference type="SAM" id="Phobius"/>
    </source>
</evidence>
<dbReference type="OrthoDB" id="1372046at2759"/>
<evidence type="ECO:0000256" key="9">
    <source>
        <dbReference type="RuleBase" id="RU000461"/>
    </source>
</evidence>
<keyword evidence="10" id="KW-1133">Transmembrane helix</keyword>
<dbReference type="Gene3D" id="1.10.630.10">
    <property type="entry name" value="Cytochrome P450"/>
    <property type="match status" value="1"/>
</dbReference>
<dbReference type="GO" id="GO:0020037">
    <property type="term" value="F:heme binding"/>
    <property type="evidence" value="ECO:0007669"/>
    <property type="project" value="InterPro"/>
</dbReference>
<keyword evidence="4 8" id="KW-0479">Metal-binding</keyword>
<evidence type="ECO:0000256" key="7">
    <source>
        <dbReference type="ARBA" id="ARBA00023033"/>
    </source>
</evidence>
<keyword evidence="3 8" id="KW-0349">Heme</keyword>
<name>A0A7J6WSG0_THATH</name>
<accession>A0A7J6WSG0</accession>
<dbReference type="InterPro" id="IPR036396">
    <property type="entry name" value="Cyt_P450_sf"/>
</dbReference>
<sequence length="472" mass="53252">MDLISLPIIFSLMALLFSLPLMFFLNRNKSQHPPGKTGWPLIGESLSFFKSGLSGVPDKFVQDRMQMFSPKIFKTSLLGEKVAVLCGPAGNKFLFSNENKLVQAWYPTSVDKIFPSSVKESGGEEAARFRKMLPAFVNAEALQRYAATIDSITKQHIKTHWENNKEVIAAALIKKYTFSVACKLFLGIDDPDYLERLSGPFAIMAIGIMSLPINLPGTALNKAIKASEAVRKDLLEYIKKRKVDLMENKSSVPQDILSHMLLTMHEHGEDEKAVAVKSFALILGSLDTISTTITFVLKYLAELPHIYNEVLREQNSILNSMTGEFLKWEDIQKMKYSWCVASEVMRLTPPFQGAFREAMADLTYAGFSVPKGWKLYWSSYSTHRDAKYFPDPDKFDPSRFGGNGPAPYTYVPFGGGPRMCPGKEYGRVVILIFMHNIITKFKWEKILPDEKVIVNPMPMPVKGFPIRLEKQC</sequence>
<reference evidence="11 12" key="1">
    <citation type="submission" date="2020-06" db="EMBL/GenBank/DDBJ databases">
        <title>Transcriptomic and genomic resources for Thalictrum thalictroides and T. hernandezii: Facilitating candidate gene discovery in an emerging model plant lineage.</title>
        <authorList>
            <person name="Arias T."/>
            <person name="Riano-Pachon D.M."/>
            <person name="Di Stilio V.S."/>
        </authorList>
    </citation>
    <scope>NUCLEOTIDE SEQUENCE [LARGE SCALE GENOMIC DNA]</scope>
    <source>
        <strain evidence="12">cv. WT478/WT964</strain>
        <tissue evidence="11">Leaves</tissue>
    </source>
</reference>
<evidence type="ECO:0000256" key="6">
    <source>
        <dbReference type="ARBA" id="ARBA00023004"/>
    </source>
</evidence>
<dbReference type="FunFam" id="1.10.630.10:FF:000022">
    <property type="entry name" value="Taxadiene 5-alpha hydroxylase"/>
    <property type="match status" value="1"/>
</dbReference>
<dbReference type="InterPro" id="IPR001128">
    <property type="entry name" value="Cyt_P450"/>
</dbReference>
<feature type="binding site" description="axial binding residue" evidence="8">
    <location>
        <position position="420"/>
    </location>
    <ligand>
        <name>heme</name>
        <dbReference type="ChEBI" id="CHEBI:30413"/>
    </ligand>
    <ligandPart>
        <name>Fe</name>
        <dbReference type="ChEBI" id="CHEBI:18248"/>
    </ligandPart>
</feature>
<evidence type="ECO:0000256" key="4">
    <source>
        <dbReference type="ARBA" id="ARBA00022723"/>
    </source>
</evidence>
<dbReference type="PRINTS" id="PR00385">
    <property type="entry name" value="P450"/>
</dbReference>
<keyword evidence="6 8" id="KW-0408">Iron</keyword>
<dbReference type="EMBL" id="JABWDY010012024">
    <property type="protein sequence ID" value="KAF5199395.1"/>
    <property type="molecule type" value="Genomic_DNA"/>
</dbReference>
<comment type="caution">
    <text evidence="11">The sequence shown here is derived from an EMBL/GenBank/DDBJ whole genome shotgun (WGS) entry which is preliminary data.</text>
</comment>
<proteinExistence type="inferred from homology"/>
<evidence type="ECO:0000313" key="12">
    <source>
        <dbReference type="Proteomes" id="UP000554482"/>
    </source>
</evidence>
<gene>
    <name evidence="11" type="ORF">FRX31_011017</name>
</gene>
<evidence type="ECO:0000256" key="2">
    <source>
        <dbReference type="ARBA" id="ARBA00010617"/>
    </source>
</evidence>
<evidence type="ECO:0000256" key="8">
    <source>
        <dbReference type="PIRSR" id="PIRSR602401-1"/>
    </source>
</evidence>
<dbReference type="Pfam" id="PF00067">
    <property type="entry name" value="p450"/>
    <property type="match status" value="1"/>
</dbReference>
<evidence type="ECO:0000256" key="5">
    <source>
        <dbReference type="ARBA" id="ARBA00023002"/>
    </source>
</evidence>
<keyword evidence="7 9" id="KW-0503">Monooxygenase</keyword>
<dbReference type="InterPro" id="IPR002401">
    <property type="entry name" value="Cyt_P450_E_grp-I"/>
</dbReference>
<comment type="cofactor">
    <cofactor evidence="1 8">
        <name>heme</name>
        <dbReference type="ChEBI" id="CHEBI:30413"/>
    </cofactor>
</comment>
<dbReference type="AlphaFoldDB" id="A0A7J6WSG0"/>
<dbReference type="CDD" id="cd11043">
    <property type="entry name" value="CYP90-like"/>
    <property type="match status" value="1"/>
</dbReference>
<dbReference type="PROSITE" id="PS00086">
    <property type="entry name" value="CYTOCHROME_P450"/>
    <property type="match status" value="1"/>
</dbReference>